<keyword evidence="1" id="KW-0472">Membrane</keyword>
<keyword evidence="4" id="KW-1185">Reference proteome</keyword>
<dbReference type="InParanoid" id="B4K1Y4"/>
<dbReference type="PANTHER" id="PTHR47331">
    <property type="entry name" value="PHD-TYPE DOMAIN-CONTAINING PROTEIN"/>
    <property type="match status" value="1"/>
</dbReference>
<dbReference type="EMBL" id="CH918082">
    <property type="protein sequence ID" value="EDW04925.1"/>
    <property type="molecule type" value="Genomic_DNA"/>
</dbReference>
<dbReference type="STRING" id="7222.B4K1Y4"/>
<dbReference type="HOGENOM" id="CLU_110846_0_0_1"/>
<evidence type="ECO:0000259" key="2">
    <source>
        <dbReference type="Pfam" id="PF18701"/>
    </source>
</evidence>
<proteinExistence type="predicted"/>
<reference evidence="3 4" key="1">
    <citation type="journal article" date="2007" name="Nature">
        <title>Evolution of genes and genomes on the Drosophila phylogeny.</title>
        <authorList>
            <consortium name="Drosophila 12 Genomes Consortium"/>
            <person name="Clark A.G."/>
            <person name="Eisen M.B."/>
            <person name="Smith D.R."/>
            <person name="Bergman C.M."/>
            <person name="Oliver B."/>
            <person name="Markow T.A."/>
            <person name="Kaufman T.C."/>
            <person name="Kellis M."/>
            <person name="Gelbart W."/>
            <person name="Iyer V.N."/>
            <person name="Pollard D.A."/>
            <person name="Sackton T.B."/>
            <person name="Larracuente A.M."/>
            <person name="Singh N.D."/>
            <person name="Abad J.P."/>
            <person name="Abt D.N."/>
            <person name="Adryan B."/>
            <person name="Aguade M."/>
            <person name="Akashi H."/>
            <person name="Anderson W.W."/>
            <person name="Aquadro C.F."/>
            <person name="Ardell D.H."/>
            <person name="Arguello R."/>
            <person name="Artieri C.G."/>
            <person name="Barbash D.A."/>
            <person name="Barker D."/>
            <person name="Barsanti P."/>
            <person name="Batterham P."/>
            <person name="Batzoglou S."/>
            <person name="Begun D."/>
            <person name="Bhutkar A."/>
            <person name="Blanco E."/>
            <person name="Bosak S.A."/>
            <person name="Bradley R.K."/>
            <person name="Brand A.D."/>
            <person name="Brent M.R."/>
            <person name="Brooks A.N."/>
            <person name="Brown R.H."/>
            <person name="Butlin R.K."/>
            <person name="Caggese C."/>
            <person name="Calvi B.R."/>
            <person name="Bernardo de Carvalho A."/>
            <person name="Caspi A."/>
            <person name="Castrezana S."/>
            <person name="Celniker S.E."/>
            <person name="Chang J.L."/>
            <person name="Chapple C."/>
            <person name="Chatterji S."/>
            <person name="Chinwalla A."/>
            <person name="Civetta A."/>
            <person name="Clifton S.W."/>
            <person name="Comeron J.M."/>
            <person name="Costello J.C."/>
            <person name="Coyne J.A."/>
            <person name="Daub J."/>
            <person name="David R.G."/>
            <person name="Delcher A.L."/>
            <person name="Delehaunty K."/>
            <person name="Do C.B."/>
            <person name="Ebling H."/>
            <person name="Edwards K."/>
            <person name="Eickbush T."/>
            <person name="Evans J.D."/>
            <person name="Filipski A."/>
            <person name="Findeiss S."/>
            <person name="Freyhult E."/>
            <person name="Fulton L."/>
            <person name="Fulton R."/>
            <person name="Garcia A.C."/>
            <person name="Gardiner A."/>
            <person name="Garfield D.A."/>
            <person name="Garvin B.E."/>
            <person name="Gibson G."/>
            <person name="Gilbert D."/>
            <person name="Gnerre S."/>
            <person name="Godfrey J."/>
            <person name="Good R."/>
            <person name="Gotea V."/>
            <person name="Gravely B."/>
            <person name="Greenberg A.J."/>
            <person name="Griffiths-Jones S."/>
            <person name="Gross S."/>
            <person name="Guigo R."/>
            <person name="Gustafson E.A."/>
            <person name="Haerty W."/>
            <person name="Hahn M.W."/>
            <person name="Halligan D.L."/>
            <person name="Halpern A.L."/>
            <person name="Halter G.M."/>
            <person name="Han M.V."/>
            <person name="Heger A."/>
            <person name="Hillier L."/>
            <person name="Hinrichs A.S."/>
            <person name="Holmes I."/>
            <person name="Hoskins R.A."/>
            <person name="Hubisz M.J."/>
            <person name="Hultmark D."/>
            <person name="Huntley M.A."/>
            <person name="Jaffe D.B."/>
            <person name="Jagadeeshan S."/>
            <person name="Jeck W.R."/>
            <person name="Johnson J."/>
            <person name="Jones C.D."/>
            <person name="Jordan W.C."/>
            <person name="Karpen G.H."/>
            <person name="Kataoka E."/>
            <person name="Keightley P.D."/>
            <person name="Kheradpour P."/>
            <person name="Kirkness E.F."/>
            <person name="Koerich L.B."/>
            <person name="Kristiansen K."/>
            <person name="Kudrna D."/>
            <person name="Kulathinal R.J."/>
            <person name="Kumar S."/>
            <person name="Kwok R."/>
            <person name="Lander E."/>
            <person name="Langley C.H."/>
            <person name="Lapoint R."/>
            <person name="Lazzaro B.P."/>
            <person name="Lee S.J."/>
            <person name="Levesque L."/>
            <person name="Li R."/>
            <person name="Lin C.F."/>
            <person name="Lin M.F."/>
            <person name="Lindblad-Toh K."/>
            <person name="Llopart A."/>
            <person name="Long M."/>
            <person name="Low L."/>
            <person name="Lozovsky E."/>
            <person name="Lu J."/>
            <person name="Luo M."/>
            <person name="Machado C.A."/>
            <person name="Makalowski W."/>
            <person name="Marzo M."/>
            <person name="Matsuda M."/>
            <person name="Matzkin L."/>
            <person name="McAllister B."/>
            <person name="McBride C.S."/>
            <person name="McKernan B."/>
            <person name="McKernan K."/>
            <person name="Mendez-Lago M."/>
            <person name="Minx P."/>
            <person name="Mollenhauer M.U."/>
            <person name="Montooth K."/>
            <person name="Mount S.M."/>
            <person name="Mu X."/>
            <person name="Myers E."/>
            <person name="Negre B."/>
            <person name="Newfeld S."/>
            <person name="Nielsen R."/>
            <person name="Noor M.A."/>
            <person name="O'Grady P."/>
            <person name="Pachter L."/>
            <person name="Papaceit M."/>
            <person name="Parisi M.J."/>
            <person name="Parisi M."/>
            <person name="Parts L."/>
            <person name="Pedersen J.S."/>
            <person name="Pesole G."/>
            <person name="Phillippy A.M."/>
            <person name="Ponting C.P."/>
            <person name="Pop M."/>
            <person name="Porcelli D."/>
            <person name="Powell J.R."/>
            <person name="Prohaska S."/>
            <person name="Pruitt K."/>
            <person name="Puig M."/>
            <person name="Quesneville H."/>
            <person name="Ram K.R."/>
            <person name="Rand D."/>
            <person name="Rasmussen M.D."/>
            <person name="Reed L.K."/>
            <person name="Reenan R."/>
            <person name="Reily A."/>
            <person name="Remington K.A."/>
            <person name="Rieger T.T."/>
            <person name="Ritchie M.G."/>
            <person name="Robin C."/>
            <person name="Rogers Y.H."/>
            <person name="Rohde C."/>
            <person name="Rozas J."/>
            <person name="Rubenfield M.J."/>
            <person name="Ruiz A."/>
            <person name="Russo S."/>
            <person name="Salzberg S.L."/>
            <person name="Sanchez-Gracia A."/>
            <person name="Saranga D.J."/>
            <person name="Sato H."/>
            <person name="Schaeffer S.W."/>
            <person name="Schatz M.C."/>
            <person name="Schlenke T."/>
            <person name="Schwartz R."/>
            <person name="Segarra C."/>
            <person name="Singh R.S."/>
            <person name="Sirot L."/>
            <person name="Sirota M."/>
            <person name="Sisneros N.B."/>
            <person name="Smith C.D."/>
            <person name="Smith T.F."/>
            <person name="Spieth J."/>
            <person name="Stage D.E."/>
            <person name="Stark A."/>
            <person name="Stephan W."/>
            <person name="Strausberg R.L."/>
            <person name="Strempel S."/>
            <person name="Sturgill D."/>
            <person name="Sutton G."/>
            <person name="Sutton G.G."/>
            <person name="Tao W."/>
            <person name="Teichmann S."/>
            <person name="Tobari Y.N."/>
            <person name="Tomimura Y."/>
            <person name="Tsolas J.M."/>
            <person name="Valente V.L."/>
            <person name="Venter E."/>
            <person name="Venter J.C."/>
            <person name="Vicario S."/>
            <person name="Vieira F.G."/>
            <person name="Vilella A.J."/>
            <person name="Villasante A."/>
            <person name="Walenz B."/>
            <person name="Wang J."/>
            <person name="Wasserman M."/>
            <person name="Watts T."/>
            <person name="Wilson D."/>
            <person name="Wilson R.K."/>
            <person name="Wing R.A."/>
            <person name="Wolfner M.F."/>
            <person name="Wong A."/>
            <person name="Wong G.K."/>
            <person name="Wu C.I."/>
            <person name="Wu G."/>
            <person name="Yamamoto D."/>
            <person name="Yang H.P."/>
            <person name="Yang S.P."/>
            <person name="Yorke J.A."/>
            <person name="Yoshida K."/>
            <person name="Zdobnov E."/>
            <person name="Zhang P."/>
            <person name="Zhang Y."/>
            <person name="Zimin A.V."/>
            <person name="Baldwin J."/>
            <person name="Abdouelleil A."/>
            <person name="Abdulkadir J."/>
            <person name="Abebe A."/>
            <person name="Abera B."/>
            <person name="Abreu J."/>
            <person name="Acer S.C."/>
            <person name="Aftuck L."/>
            <person name="Alexander A."/>
            <person name="An P."/>
            <person name="Anderson E."/>
            <person name="Anderson S."/>
            <person name="Arachi H."/>
            <person name="Azer M."/>
            <person name="Bachantsang P."/>
            <person name="Barry A."/>
            <person name="Bayul T."/>
            <person name="Berlin A."/>
            <person name="Bessette D."/>
            <person name="Bloom T."/>
            <person name="Blye J."/>
            <person name="Boguslavskiy L."/>
            <person name="Bonnet C."/>
            <person name="Boukhgalter B."/>
            <person name="Bourzgui I."/>
            <person name="Brown A."/>
            <person name="Cahill P."/>
            <person name="Channer S."/>
            <person name="Cheshatsang Y."/>
            <person name="Chuda L."/>
            <person name="Citroen M."/>
            <person name="Collymore A."/>
            <person name="Cooke P."/>
            <person name="Costello M."/>
            <person name="D'Aco K."/>
            <person name="Daza R."/>
            <person name="De Haan G."/>
            <person name="DeGray S."/>
            <person name="DeMaso C."/>
            <person name="Dhargay N."/>
            <person name="Dooley K."/>
            <person name="Dooley E."/>
            <person name="Doricent M."/>
            <person name="Dorje P."/>
            <person name="Dorjee K."/>
            <person name="Dupes A."/>
            <person name="Elong R."/>
            <person name="Falk J."/>
            <person name="Farina A."/>
            <person name="Faro S."/>
            <person name="Ferguson D."/>
            <person name="Fisher S."/>
            <person name="Foley C.D."/>
            <person name="Franke A."/>
            <person name="Friedrich D."/>
            <person name="Gadbois L."/>
            <person name="Gearin G."/>
            <person name="Gearin C.R."/>
            <person name="Giannoukos G."/>
            <person name="Goode T."/>
            <person name="Graham J."/>
            <person name="Grandbois E."/>
            <person name="Grewal S."/>
            <person name="Gyaltsen K."/>
            <person name="Hafez N."/>
            <person name="Hagos B."/>
            <person name="Hall J."/>
            <person name="Henson C."/>
            <person name="Hollinger A."/>
            <person name="Honan T."/>
            <person name="Huard M.D."/>
            <person name="Hughes L."/>
            <person name="Hurhula B."/>
            <person name="Husby M.E."/>
            <person name="Kamat A."/>
            <person name="Kanga B."/>
            <person name="Kashin S."/>
            <person name="Khazanovich D."/>
            <person name="Kisner P."/>
            <person name="Lance K."/>
            <person name="Lara M."/>
            <person name="Lee W."/>
            <person name="Lennon N."/>
            <person name="Letendre F."/>
            <person name="LeVine R."/>
            <person name="Lipovsky A."/>
            <person name="Liu X."/>
            <person name="Liu J."/>
            <person name="Liu S."/>
            <person name="Lokyitsang T."/>
            <person name="Lokyitsang Y."/>
            <person name="Lubonja R."/>
            <person name="Lui A."/>
            <person name="MacDonald P."/>
            <person name="Magnisalis V."/>
            <person name="Maru K."/>
            <person name="Matthews C."/>
            <person name="McCusker W."/>
            <person name="McDonough S."/>
            <person name="Mehta T."/>
            <person name="Meldrim J."/>
            <person name="Meneus L."/>
            <person name="Mihai O."/>
            <person name="Mihalev A."/>
            <person name="Mihova T."/>
            <person name="Mittelman R."/>
            <person name="Mlenga V."/>
            <person name="Montmayeur A."/>
            <person name="Mulrain L."/>
            <person name="Navidi A."/>
            <person name="Naylor J."/>
            <person name="Negash T."/>
            <person name="Nguyen T."/>
            <person name="Nguyen N."/>
            <person name="Nicol R."/>
            <person name="Norbu C."/>
            <person name="Norbu N."/>
            <person name="Novod N."/>
            <person name="O'Neill B."/>
            <person name="Osman S."/>
            <person name="Markiewicz E."/>
            <person name="Oyono O.L."/>
            <person name="Patti C."/>
            <person name="Phunkhang P."/>
            <person name="Pierre F."/>
            <person name="Priest M."/>
            <person name="Raghuraman S."/>
            <person name="Rege F."/>
            <person name="Reyes R."/>
            <person name="Rise C."/>
            <person name="Rogov P."/>
            <person name="Ross K."/>
            <person name="Ryan E."/>
            <person name="Settipalli S."/>
            <person name="Shea T."/>
            <person name="Sherpa N."/>
            <person name="Shi L."/>
            <person name="Shih D."/>
            <person name="Sparrow T."/>
            <person name="Spaulding J."/>
            <person name="Stalker J."/>
            <person name="Stange-Thomann N."/>
            <person name="Stavropoulos S."/>
            <person name="Stone C."/>
            <person name="Strader C."/>
            <person name="Tesfaye S."/>
            <person name="Thomson T."/>
            <person name="Thoulutsang Y."/>
            <person name="Thoulutsang D."/>
            <person name="Topham K."/>
            <person name="Topping I."/>
            <person name="Tsamla T."/>
            <person name="Vassiliev H."/>
            <person name="Vo A."/>
            <person name="Wangchuk T."/>
            <person name="Wangdi T."/>
            <person name="Weiand M."/>
            <person name="Wilkinson J."/>
            <person name="Wilson A."/>
            <person name="Yadav S."/>
            <person name="Young G."/>
            <person name="Yu Q."/>
            <person name="Zembek L."/>
            <person name="Zhong D."/>
            <person name="Zimmer A."/>
            <person name="Zwirko Z."/>
            <person name="Jaffe D.B."/>
            <person name="Alvarez P."/>
            <person name="Brockman W."/>
            <person name="Butler J."/>
            <person name="Chin C."/>
            <person name="Gnerre S."/>
            <person name="Grabherr M."/>
            <person name="Kleber M."/>
            <person name="Mauceli E."/>
            <person name="MacCallum I."/>
        </authorList>
    </citation>
    <scope>NUCLEOTIDE SEQUENCE [LARGE SCALE GENOMIC DNA]</scope>
    <source>
        <strain evidence="4">Tucson 15287-2541.00</strain>
    </source>
</reference>
<dbReference type="InterPro" id="IPR040676">
    <property type="entry name" value="DUF5641"/>
</dbReference>
<keyword evidence="1" id="KW-0812">Transmembrane</keyword>
<keyword evidence="1" id="KW-1133">Transmembrane helix</keyword>
<dbReference type="PhylomeDB" id="B4K1Y4"/>
<evidence type="ECO:0000256" key="1">
    <source>
        <dbReference type="SAM" id="Phobius"/>
    </source>
</evidence>
<feature type="domain" description="DUF5641" evidence="2">
    <location>
        <begin position="5"/>
        <end position="78"/>
    </location>
</feature>
<accession>B4K1Y4</accession>
<dbReference type="PANTHER" id="PTHR47331:SF6">
    <property type="entry name" value="DOUBLECORTIN DOMAIN-CONTAINING PROTEIN"/>
    <property type="match status" value="1"/>
</dbReference>
<evidence type="ECO:0000313" key="4">
    <source>
        <dbReference type="Proteomes" id="UP000001070"/>
    </source>
</evidence>
<sequence length="168" mass="19493">MVTGILQELQARHKWKAVNPNIKEGMLVLAKEDNIPVMSWPMGRIVHTYPDQDNHVRVVDVKTASGINKRPITRLAPLFPEDMAKKRPIKETKDTDKNDAPPVQRKWLISSVIILLFMLLLVLADKVSVTRFDTKPGIYYEKNGTTKRAVSEWTMVIYYELEPYWRDM</sequence>
<dbReference type="Proteomes" id="UP000001070">
    <property type="component" value="Unassembled WGS sequence"/>
</dbReference>
<gene>
    <name evidence="3" type="primary">Dgri\GH23275</name>
    <name evidence="3" type="ORF">Dgri_GH23275</name>
</gene>
<dbReference type="Pfam" id="PF18701">
    <property type="entry name" value="DUF5641"/>
    <property type="match status" value="1"/>
</dbReference>
<protein>
    <submittedName>
        <fullName evidence="3">GH23275</fullName>
    </submittedName>
</protein>
<dbReference type="AlphaFoldDB" id="B4K1Y4"/>
<feature type="transmembrane region" description="Helical" evidence="1">
    <location>
        <begin position="107"/>
        <end position="124"/>
    </location>
</feature>
<name>B4K1Y4_DROGR</name>
<organism evidence="4">
    <name type="scientific">Drosophila grimshawi</name>
    <name type="common">Hawaiian fruit fly</name>
    <name type="synonym">Idiomyia grimshawi</name>
    <dbReference type="NCBI Taxonomy" id="7222"/>
    <lineage>
        <taxon>Eukaryota</taxon>
        <taxon>Metazoa</taxon>
        <taxon>Ecdysozoa</taxon>
        <taxon>Arthropoda</taxon>
        <taxon>Hexapoda</taxon>
        <taxon>Insecta</taxon>
        <taxon>Pterygota</taxon>
        <taxon>Neoptera</taxon>
        <taxon>Endopterygota</taxon>
        <taxon>Diptera</taxon>
        <taxon>Brachycera</taxon>
        <taxon>Muscomorpha</taxon>
        <taxon>Ephydroidea</taxon>
        <taxon>Drosophilidae</taxon>
        <taxon>Drosophila</taxon>
        <taxon>Hawaiian Drosophila</taxon>
    </lineage>
</organism>
<evidence type="ECO:0000313" key="3">
    <source>
        <dbReference type="EMBL" id="EDW04925.1"/>
    </source>
</evidence>